<dbReference type="SUPFAM" id="SSF48498">
    <property type="entry name" value="Tetracyclin repressor-like, C-terminal domain"/>
    <property type="match status" value="1"/>
</dbReference>
<dbReference type="OrthoDB" id="881297at2"/>
<accession>A0A1M6A822</accession>
<evidence type="ECO:0000313" key="5">
    <source>
        <dbReference type="Proteomes" id="UP000184050"/>
    </source>
</evidence>
<dbReference type="Gene3D" id="1.10.357.10">
    <property type="entry name" value="Tetracycline Repressor, domain 2"/>
    <property type="match status" value="1"/>
</dbReference>
<dbReference type="PANTHER" id="PTHR30328">
    <property type="entry name" value="TRANSCRIPTIONAL REPRESSOR"/>
    <property type="match status" value="1"/>
</dbReference>
<keyword evidence="5" id="KW-1185">Reference proteome</keyword>
<proteinExistence type="predicted"/>
<protein>
    <submittedName>
        <fullName evidence="4">Transcriptional regulator, TetR family</fullName>
    </submittedName>
</protein>
<dbReference type="InterPro" id="IPR036271">
    <property type="entry name" value="Tet_transcr_reg_TetR-rel_C_sf"/>
</dbReference>
<name>A0A1M6A822_9BACT</name>
<dbReference type="EMBL" id="FQZE01000001">
    <property type="protein sequence ID" value="SHI32610.1"/>
    <property type="molecule type" value="Genomic_DNA"/>
</dbReference>
<gene>
    <name evidence="4" type="ORF">SAMN05444280_101106</name>
</gene>
<feature type="DNA-binding region" description="H-T-H motif" evidence="2">
    <location>
        <begin position="24"/>
        <end position="43"/>
    </location>
</feature>
<organism evidence="4 5">
    <name type="scientific">Tangfeifania diversioriginum</name>
    <dbReference type="NCBI Taxonomy" id="1168035"/>
    <lineage>
        <taxon>Bacteria</taxon>
        <taxon>Pseudomonadati</taxon>
        <taxon>Bacteroidota</taxon>
        <taxon>Bacteroidia</taxon>
        <taxon>Marinilabiliales</taxon>
        <taxon>Prolixibacteraceae</taxon>
        <taxon>Tangfeifania</taxon>
    </lineage>
</organism>
<dbReference type="InterPro" id="IPR050109">
    <property type="entry name" value="HTH-type_TetR-like_transc_reg"/>
</dbReference>
<evidence type="ECO:0000256" key="1">
    <source>
        <dbReference type="ARBA" id="ARBA00023125"/>
    </source>
</evidence>
<dbReference type="Pfam" id="PF00440">
    <property type="entry name" value="TetR_N"/>
    <property type="match status" value="1"/>
</dbReference>
<dbReference type="AlphaFoldDB" id="A0A1M6A822"/>
<dbReference type="RefSeq" id="WP_073163965.1">
    <property type="nucleotide sequence ID" value="NZ_FQZE01000001.1"/>
</dbReference>
<dbReference type="InterPro" id="IPR001647">
    <property type="entry name" value="HTH_TetR"/>
</dbReference>
<dbReference type="STRING" id="1168035.SAMN05444280_101106"/>
<feature type="domain" description="HTH tetR-type" evidence="3">
    <location>
        <begin position="1"/>
        <end position="61"/>
    </location>
</feature>
<dbReference type="Gene3D" id="1.10.10.60">
    <property type="entry name" value="Homeodomain-like"/>
    <property type="match status" value="1"/>
</dbReference>
<dbReference type="GO" id="GO:0003677">
    <property type="term" value="F:DNA binding"/>
    <property type="evidence" value="ECO:0007669"/>
    <property type="project" value="UniProtKB-UniRule"/>
</dbReference>
<dbReference type="Proteomes" id="UP000184050">
    <property type="component" value="Unassembled WGS sequence"/>
</dbReference>
<reference evidence="4 5" key="1">
    <citation type="submission" date="2016-11" db="EMBL/GenBank/DDBJ databases">
        <authorList>
            <person name="Jaros S."/>
            <person name="Januszkiewicz K."/>
            <person name="Wedrychowicz H."/>
        </authorList>
    </citation>
    <scope>NUCLEOTIDE SEQUENCE [LARGE SCALE GENOMIC DNA]</scope>
    <source>
        <strain evidence="4 5">DSM 27063</strain>
    </source>
</reference>
<dbReference type="InterPro" id="IPR009057">
    <property type="entry name" value="Homeodomain-like_sf"/>
</dbReference>
<keyword evidence="1 2" id="KW-0238">DNA-binding</keyword>
<evidence type="ECO:0000256" key="2">
    <source>
        <dbReference type="PROSITE-ProRule" id="PRU00335"/>
    </source>
</evidence>
<dbReference type="SUPFAM" id="SSF46689">
    <property type="entry name" value="Homeodomain-like"/>
    <property type="match status" value="1"/>
</dbReference>
<evidence type="ECO:0000313" key="4">
    <source>
        <dbReference type="EMBL" id="SHI32610.1"/>
    </source>
</evidence>
<sequence>MELQEKIIEEATHQYFQYGIRNVTMDGIATGLGMSKRTVYEIFKDKNELVHECLKSIKQKHNAKNQEIVTTSTNVIETIFSFMQEGIKSMNAINPVFFRDMEKFYNSTWKKLKEENEKEGFMLTTELLKKGIKEGLFREDINIQIVSKLFHEQINLLANEEIFPRDEFNYTDVFQNLTINFMRGISTQKGIDLIDKILE</sequence>
<evidence type="ECO:0000259" key="3">
    <source>
        <dbReference type="PROSITE" id="PS50977"/>
    </source>
</evidence>
<dbReference type="PROSITE" id="PS50977">
    <property type="entry name" value="HTH_TETR_2"/>
    <property type="match status" value="1"/>
</dbReference>
<dbReference type="PANTHER" id="PTHR30328:SF54">
    <property type="entry name" value="HTH-TYPE TRANSCRIPTIONAL REPRESSOR SCO4008"/>
    <property type="match status" value="1"/>
</dbReference>